<gene>
    <name evidence="2" type="ORF">BC751_1862</name>
</gene>
<sequence>MENYEVKQLAWNGMYKGQRLQGTLIETNISWVILSGRVAFKIKKDIQFSFLDYSTLSKRKFFCERELELNGRFSSIYLSVEPIRYFQGHWHIGEGPGKISDYAVRMKRLRASKKMDVMLEKGEVALEDIQELAKLVADFHQRSALVFPVFDLEKEKALFNDLATVKAIANKELGAGLPEKIDAAMERSNAFLELHKKRMAARIRETWYRDTHGDLHTGNIFLYRKPILFDCIEFNDSFRQTDLLYELAFLCMDLEFYGRKDHSEALLRTYRKKIDPFVQDADWQIFHYYKALRANVRAKVNFLTAQSDREAGAKLSDVKKAKGYLELMFEYLEI</sequence>
<keyword evidence="3" id="KW-1185">Reference proteome</keyword>
<dbReference type="EMBL" id="SGXG01000001">
    <property type="protein sequence ID" value="RZS96295.1"/>
    <property type="molecule type" value="Genomic_DNA"/>
</dbReference>
<dbReference type="InterPro" id="IPR011009">
    <property type="entry name" value="Kinase-like_dom_sf"/>
</dbReference>
<dbReference type="RefSeq" id="WP_130275269.1">
    <property type="nucleotide sequence ID" value="NZ_SGXG01000001.1"/>
</dbReference>
<dbReference type="Proteomes" id="UP000292209">
    <property type="component" value="Unassembled WGS sequence"/>
</dbReference>
<reference evidence="2 3" key="1">
    <citation type="submission" date="2019-02" db="EMBL/GenBank/DDBJ databases">
        <title>Genomic Encyclopedia of Archaeal and Bacterial Type Strains, Phase II (KMG-II): from individual species to whole genera.</title>
        <authorList>
            <person name="Goeker M."/>
        </authorList>
    </citation>
    <scope>NUCLEOTIDE SEQUENCE [LARGE SCALE GENOMIC DNA]</scope>
    <source>
        <strain evidence="2 3">DSM 21411</strain>
    </source>
</reference>
<name>A0A4Q7P884_9BACT</name>
<dbReference type="InterPro" id="IPR002575">
    <property type="entry name" value="Aminoglycoside_PTrfase"/>
</dbReference>
<evidence type="ECO:0000259" key="1">
    <source>
        <dbReference type="Pfam" id="PF01636"/>
    </source>
</evidence>
<dbReference type="InterPro" id="IPR052732">
    <property type="entry name" value="Cell-binding_unc_protein"/>
</dbReference>
<organism evidence="2 3">
    <name type="scientific">Cecembia calidifontis</name>
    <dbReference type="NCBI Taxonomy" id="1187080"/>
    <lineage>
        <taxon>Bacteria</taxon>
        <taxon>Pseudomonadati</taxon>
        <taxon>Bacteroidota</taxon>
        <taxon>Cytophagia</taxon>
        <taxon>Cytophagales</taxon>
        <taxon>Cyclobacteriaceae</taxon>
        <taxon>Cecembia</taxon>
    </lineage>
</organism>
<feature type="domain" description="Aminoglycoside phosphotransferase" evidence="1">
    <location>
        <begin position="123"/>
        <end position="260"/>
    </location>
</feature>
<dbReference type="PANTHER" id="PTHR43883">
    <property type="entry name" value="SLR0207 PROTEIN"/>
    <property type="match status" value="1"/>
</dbReference>
<dbReference type="OrthoDB" id="9810277at2"/>
<comment type="caution">
    <text evidence="2">The sequence shown here is derived from an EMBL/GenBank/DDBJ whole genome shotgun (WGS) entry which is preliminary data.</text>
</comment>
<proteinExistence type="predicted"/>
<dbReference type="Pfam" id="PF01636">
    <property type="entry name" value="APH"/>
    <property type="match status" value="1"/>
</dbReference>
<accession>A0A4Q7P884</accession>
<evidence type="ECO:0000313" key="3">
    <source>
        <dbReference type="Proteomes" id="UP000292209"/>
    </source>
</evidence>
<dbReference type="SUPFAM" id="SSF56112">
    <property type="entry name" value="Protein kinase-like (PK-like)"/>
    <property type="match status" value="1"/>
</dbReference>
<protein>
    <recommendedName>
        <fullName evidence="1">Aminoglycoside phosphotransferase domain-containing protein</fullName>
    </recommendedName>
</protein>
<dbReference type="PANTHER" id="PTHR43883:SF1">
    <property type="entry name" value="GLUCONOKINASE"/>
    <property type="match status" value="1"/>
</dbReference>
<dbReference type="AlphaFoldDB" id="A0A4Q7P884"/>
<evidence type="ECO:0000313" key="2">
    <source>
        <dbReference type="EMBL" id="RZS96295.1"/>
    </source>
</evidence>